<dbReference type="GO" id="GO:0006882">
    <property type="term" value="P:intracellular zinc ion homeostasis"/>
    <property type="evidence" value="ECO:0007669"/>
    <property type="project" value="TreeGrafter"/>
</dbReference>
<comment type="similarity">
    <text evidence="2">Belongs to the ADIPOR family.</text>
</comment>
<reference evidence="9" key="1">
    <citation type="journal article" date="2023" name="Mol. Phylogenet. Evol.">
        <title>Genome-scale phylogeny and comparative genomics of the fungal order Sordariales.</title>
        <authorList>
            <person name="Hensen N."/>
            <person name="Bonometti L."/>
            <person name="Westerberg I."/>
            <person name="Brannstrom I.O."/>
            <person name="Guillou S."/>
            <person name="Cros-Aarteil S."/>
            <person name="Calhoun S."/>
            <person name="Haridas S."/>
            <person name="Kuo A."/>
            <person name="Mondo S."/>
            <person name="Pangilinan J."/>
            <person name="Riley R."/>
            <person name="LaButti K."/>
            <person name="Andreopoulos B."/>
            <person name="Lipzen A."/>
            <person name="Chen C."/>
            <person name="Yan M."/>
            <person name="Daum C."/>
            <person name="Ng V."/>
            <person name="Clum A."/>
            <person name="Steindorff A."/>
            <person name="Ohm R.A."/>
            <person name="Martin F."/>
            <person name="Silar P."/>
            <person name="Natvig D.O."/>
            <person name="Lalanne C."/>
            <person name="Gautier V."/>
            <person name="Ament-Velasquez S.L."/>
            <person name="Kruys A."/>
            <person name="Hutchinson M.I."/>
            <person name="Powell A.J."/>
            <person name="Barry K."/>
            <person name="Miller A.N."/>
            <person name="Grigoriev I.V."/>
            <person name="Debuchy R."/>
            <person name="Gladieux P."/>
            <person name="Hiltunen Thoren M."/>
            <person name="Johannesson H."/>
        </authorList>
    </citation>
    <scope>NUCLEOTIDE SEQUENCE</scope>
    <source>
        <strain evidence="9">CBS 118394</strain>
    </source>
</reference>
<evidence type="ECO:0000256" key="5">
    <source>
        <dbReference type="ARBA" id="ARBA00023136"/>
    </source>
</evidence>
<comment type="caution">
    <text evidence="9">The sequence shown here is derived from an EMBL/GenBank/DDBJ whole genome shotgun (WGS) entry which is preliminary data.</text>
</comment>
<keyword evidence="6" id="KW-0479">Metal-binding</keyword>
<feature type="binding site" evidence="6">
    <location>
        <position position="341"/>
    </location>
    <ligand>
        <name>Zn(2+)</name>
        <dbReference type="ChEBI" id="CHEBI:29105"/>
    </ligand>
</feature>
<dbReference type="Proteomes" id="UP001283341">
    <property type="component" value="Unassembled WGS sequence"/>
</dbReference>
<dbReference type="InterPro" id="IPR004254">
    <property type="entry name" value="AdipoR/HlyIII-related"/>
</dbReference>
<evidence type="ECO:0000256" key="4">
    <source>
        <dbReference type="ARBA" id="ARBA00022989"/>
    </source>
</evidence>
<feature type="transmembrane region" description="Helical" evidence="8">
    <location>
        <begin position="298"/>
        <end position="319"/>
    </location>
</feature>
<feature type="binding site" evidence="6">
    <location>
        <position position="337"/>
    </location>
    <ligand>
        <name>Zn(2+)</name>
        <dbReference type="ChEBI" id="CHEBI:29105"/>
    </ligand>
</feature>
<evidence type="ECO:0000256" key="8">
    <source>
        <dbReference type="SAM" id="Phobius"/>
    </source>
</evidence>
<dbReference type="GO" id="GO:0016020">
    <property type="term" value="C:membrane"/>
    <property type="evidence" value="ECO:0007669"/>
    <property type="project" value="UniProtKB-SubCell"/>
</dbReference>
<evidence type="ECO:0000256" key="1">
    <source>
        <dbReference type="ARBA" id="ARBA00004141"/>
    </source>
</evidence>
<name>A0AAE0IKK2_9PEZI</name>
<evidence type="ECO:0000256" key="6">
    <source>
        <dbReference type="PIRSR" id="PIRSR604254-1"/>
    </source>
</evidence>
<keyword evidence="10" id="KW-1185">Reference proteome</keyword>
<protein>
    <submittedName>
        <fullName evidence="9">Hemolysin-III related-domain-containing protein</fullName>
    </submittedName>
</protein>
<keyword evidence="6" id="KW-0862">Zinc</keyword>
<proteinExistence type="inferred from homology"/>
<feature type="binding site" evidence="6">
    <location>
        <position position="190"/>
    </location>
    <ligand>
        <name>Zn(2+)</name>
        <dbReference type="ChEBI" id="CHEBI:29105"/>
    </ligand>
</feature>
<reference evidence="9" key="2">
    <citation type="submission" date="2023-06" db="EMBL/GenBank/DDBJ databases">
        <authorList>
            <consortium name="Lawrence Berkeley National Laboratory"/>
            <person name="Haridas S."/>
            <person name="Hensen N."/>
            <person name="Bonometti L."/>
            <person name="Westerberg I."/>
            <person name="Brannstrom I.O."/>
            <person name="Guillou S."/>
            <person name="Cros-Aarteil S."/>
            <person name="Calhoun S."/>
            <person name="Kuo A."/>
            <person name="Mondo S."/>
            <person name="Pangilinan J."/>
            <person name="Riley R."/>
            <person name="Labutti K."/>
            <person name="Andreopoulos B."/>
            <person name="Lipzen A."/>
            <person name="Chen C."/>
            <person name="Yanf M."/>
            <person name="Daum C."/>
            <person name="Ng V."/>
            <person name="Clum A."/>
            <person name="Steindorff A."/>
            <person name="Ohm R."/>
            <person name="Martin F."/>
            <person name="Silar P."/>
            <person name="Natvig D."/>
            <person name="Lalanne C."/>
            <person name="Gautier V."/>
            <person name="Ament-Velasquez S.L."/>
            <person name="Kruys A."/>
            <person name="Hutchinson M.I."/>
            <person name="Powell A.J."/>
            <person name="Barry K."/>
            <person name="Miller A.N."/>
            <person name="Grigoriev I.V."/>
            <person name="Debuchy R."/>
            <person name="Gladieux P."/>
            <person name="Thoren M.H."/>
            <person name="Johannesson H."/>
        </authorList>
    </citation>
    <scope>NUCLEOTIDE SEQUENCE</scope>
    <source>
        <strain evidence="9">CBS 118394</strain>
    </source>
</reference>
<evidence type="ECO:0000313" key="10">
    <source>
        <dbReference type="Proteomes" id="UP001283341"/>
    </source>
</evidence>
<feature type="transmembrane region" description="Helical" evidence="8">
    <location>
        <begin position="208"/>
        <end position="225"/>
    </location>
</feature>
<dbReference type="PANTHER" id="PTHR20855:SF52">
    <property type="entry name" value="ADIPONECTIN RECEPTOR PROTEIN"/>
    <property type="match status" value="1"/>
</dbReference>
<feature type="transmembrane region" description="Helical" evidence="8">
    <location>
        <begin position="237"/>
        <end position="255"/>
    </location>
</feature>
<feature type="transmembrane region" description="Helical" evidence="8">
    <location>
        <begin position="339"/>
        <end position="359"/>
    </location>
</feature>
<comment type="subcellular location">
    <subcellularLocation>
        <location evidence="1">Membrane</location>
        <topology evidence="1">Multi-pass membrane protein</topology>
    </subcellularLocation>
</comment>
<dbReference type="EMBL" id="JAUEDM010000002">
    <property type="protein sequence ID" value="KAK3326618.1"/>
    <property type="molecule type" value="Genomic_DNA"/>
</dbReference>
<dbReference type="AlphaFoldDB" id="A0AAE0IKK2"/>
<accession>A0AAE0IKK2</accession>
<feature type="transmembrane region" description="Helical" evidence="8">
    <location>
        <begin position="169"/>
        <end position="188"/>
    </location>
</feature>
<organism evidence="9 10">
    <name type="scientific">Apodospora peruviana</name>
    <dbReference type="NCBI Taxonomy" id="516989"/>
    <lineage>
        <taxon>Eukaryota</taxon>
        <taxon>Fungi</taxon>
        <taxon>Dikarya</taxon>
        <taxon>Ascomycota</taxon>
        <taxon>Pezizomycotina</taxon>
        <taxon>Sordariomycetes</taxon>
        <taxon>Sordariomycetidae</taxon>
        <taxon>Sordariales</taxon>
        <taxon>Lasiosphaeriaceae</taxon>
        <taxon>Apodospora</taxon>
    </lineage>
</organism>
<evidence type="ECO:0000256" key="2">
    <source>
        <dbReference type="ARBA" id="ARBA00007018"/>
    </source>
</evidence>
<feature type="transmembrane region" description="Helical" evidence="8">
    <location>
        <begin position="267"/>
        <end position="291"/>
    </location>
</feature>
<keyword evidence="5 8" id="KW-0472">Membrane</keyword>
<feature type="compositionally biased region" description="Polar residues" evidence="7">
    <location>
        <begin position="16"/>
        <end position="31"/>
    </location>
</feature>
<dbReference type="GO" id="GO:0046872">
    <property type="term" value="F:metal ion binding"/>
    <property type="evidence" value="ECO:0007669"/>
    <property type="project" value="UniProtKB-KW"/>
</dbReference>
<keyword evidence="3 8" id="KW-0812">Transmembrane</keyword>
<feature type="transmembrane region" description="Helical" evidence="8">
    <location>
        <begin position="134"/>
        <end position="157"/>
    </location>
</feature>
<evidence type="ECO:0000256" key="7">
    <source>
        <dbReference type="SAM" id="MobiDB-lite"/>
    </source>
</evidence>
<dbReference type="GO" id="GO:0038023">
    <property type="term" value="F:signaling receptor activity"/>
    <property type="evidence" value="ECO:0007669"/>
    <property type="project" value="TreeGrafter"/>
</dbReference>
<dbReference type="PANTHER" id="PTHR20855">
    <property type="entry name" value="ADIPOR/PROGESTIN RECEPTOR-RELATED"/>
    <property type="match status" value="1"/>
</dbReference>
<dbReference type="Pfam" id="PF03006">
    <property type="entry name" value="HlyIII"/>
    <property type="match status" value="1"/>
</dbReference>
<keyword evidence="4 8" id="KW-1133">Transmembrane helix</keyword>
<evidence type="ECO:0000313" key="9">
    <source>
        <dbReference type="EMBL" id="KAK3326618.1"/>
    </source>
</evidence>
<evidence type="ECO:0000256" key="3">
    <source>
        <dbReference type="ARBA" id="ARBA00022692"/>
    </source>
</evidence>
<sequence>MLSFLLRRRQRGKTLAPTSPTGSNIGTSSNRNGKDNRNAVKGIVKVDLDDHRGRIDEWTGGGSSLREKVKEAEIVAATVEKEVERRIELLLWADVPHWQQHGSELIHTGYRKACGSVRGCLHSWTYVHNETVNIYSHVIGATIFFLILPLWIITTTLPPRYAIATPADILVCGVWFLGVGVCFVLSTIFHTFMSHSASVYLLGMKLDFQGILLLMWGSTAPLIYYSFPCQTKLQATYFCLTTVLAVLCSVTTLWSRFSGPHVGHYRAALFGSFGGGSFLAPVVHGIAVYGYQTQSRRIALGWILRTVLFNGVGVVVYTLKFPEKWYPRRFDLFGASHQLMHVMVLFAALSYTMAMLGMFDSRHENGCLAAGLVAQS</sequence>
<feature type="region of interest" description="Disordered" evidence="7">
    <location>
        <begin position="10"/>
        <end position="37"/>
    </location>
</feature>
<gene>
    <name evidence="9" type="ORF">B0H66DRAFT_551381</name>
</gene>